<keyword evidence="8" id="KW-1185">Reference proteome</keyword>
<feature type="transmembrane region" description="Helical" evidence="6">
    <location>
        <begin position="347"/>
        <end position="370"/>
    </location>
</feature>
<feature type="transmembrane region" description="Helical" evidence="6">
    <location>
        <begin position="227"/>
        <end position="249"/>
    </location>
</feature>
<keyword evidence="4 6" id="KW-1133">Transmembrane helix</keyword>
<proteinExistence type="inferred from homology"/>
<feature type="transmembrane region" description="Helical" evidence="6">
    <location>
        <begin position="376"/>
        <end position="402"/>
    </location>
</feature>
<comment type="subcellular location">
    <subcellularLocation>
        <location evidence="1">Membrane</location>
        <topology evidence="1">Multi-pass membrane protein</topology>
    </subcellularLocation>
</comment>
<feature type="transmembrane region" description="Helical" evidence="6">
    <location>
        <begin position="41"/>
        <end position="61"/>
    </location>
</feature>
<comment type="similarity">
    <text evidence="2">Belongs to the purine-cytosine permease (2.A.39) family.</text>
</comment>
<name>A0ABU6MB35_9BACI</name>
<dbReference type="PANTHER" id="PTHR30618">
    <property type="entry name" value="NCS1 FAMILY PURINE/PYRIMIDINE TRANSPORTER"/>
    <property type="match status" value="1"/>
</dbReference>
<evidence type="ECO:0000256" key="6">
    <source>
        <dbReference type="SAM" id="Phobius"/>
    </source>
</evidence>
<dbReference type="RefSeq" id="WP_066266665.1">
    <property type="nucleotide sequence ID" value="NZ_JARMAB010000001.1"/>
</dbReference>
<evidence type="ECO:0000313" key="7">
    <source>
        <dbReference type="EMBL" id="MED1201494.1"/>
    </source>
</evidence>
<dbReference type="Pfam" id="PF02133">
    <property type="entry name" value="Transp_cyt_pur"/>
    <property type="match status" value="1"/>
</dbReference>
<feature type="transmembrane region" description="Helical" evidence="6">
    <location>
        <begin position="183"/>
        <end position="207"/>
    </location>
</feature>
<evidence type="ECO:0000256" key="2">
    <source>
        <dbReference type="ARBA" id="ARBA00008974"/>
    </source>
</evidence>
<comment type="caution">
    <text evidence="7">The sequence shown here is derived from an EMBL/GenBank/DDBJ whole genome shotgun (WGS) entry which is preliminary data.</text>
</comment>
<evidence type="ECO:0000256" key="5">
    <source>
        <dbReference type="ARBA" id="ARBA00023136"/>
    </source>
</evidence>
<accession>A0ABU6MB35</accession>
<evidence type="ECO:0000256" key="3">
    <source>
        <dbReference type="ARBA" id="ARBA00022692"/>
    </source>
</evidence>
<feature type="transmembrane region" description="Helical" evidence="6">
    <location>
        <begin position="158"/>
        <end position="176"/>
    </location>
</feature>
<evidence type="ECO:0000256" key="1">
    <source>
        <dbReference type="ARBA" id="ARBA00004141"/>
    </source>
</evidence>
<feature type="transmembrane region" description="Helical" evidence="6">
    <location>
        <begin position="314"/>
        <end position="335"/>
    </location>
</feature>
<organism evidence="7 8">
    <name type="scientific">Heyndrickxia acidicola</name>
    <dbReference type="NCBI Taxonomy" id="209389"/>
    <lineage>
        <taxon>Bacteria</taxon>
        <taxon>Bacillati</taxon>
        <taxon>Bacillota</taxon>
        <taxon>Bacilli</taxon>
        <taxon>Bacillales</taxon>
        <taxon>Bacillaceae</taxon>
        <taxon>Heyndrickxia</taxon>
    </lineage>
</organism>
<dbReference type="InterPro" id="IPR045225">
    <property type="entry name" value="Uracil/uridine/allantoin_perm"/>
</dbReference>
<keyword evidence="3 6" id="KW-0812">Transmembrane</keyword>
<protein>
    <submittedName>
        <fullName evidence="7">NCS1 family nucleobase:cation symporter-1</fullName>
    </submittedName>
</protein>
<dbReference type="PANTHER" id="PTHR30618:SF0">
    <property type="entry name" value="PURINE-URACIL PERMEASE NCS1"/>
    <property type="match status" value="1"/>
</dbReference>
<dbReference type="InterPro" id="IPR001248">
    <property type="entry name" value="Pur-cyt_permease"/>
</dbReference>
<gene>
    <name evidence="7" type="ORF">P4T90_00145</name>
</gene>
<dbReference type="Gene3D" id="1.10.4160.10">
    <property type="entry name" value="Hydantoin permease"/>
    <property type="match status" value="1"/>
</dbReference>
<dbReference type="EMBL" id="JARMAB010000001">
    <property type="protein sequence ID" value="MED1201494.1"/>
    <property type="molecule type" value="Genomic_DNA"/>
</dbReference>
<dbReference type="CDD" id="cd11485">
    <property type="entry name" value="SLC-NCS1sbd_YbbW-like"/>
    <property type="match status" value="1"/>
</dbReference>
<feature type="transmembrane region" description="Helical" evidence="6">
    <location>
        <begin position="423"/>
        <end position="446"/>
    </location>
</feature>
<feature type="transmembrane region" description="Helical" evidence="6">
    <location>
        <begin position="73"/>
        <end position="93"/>
    </location>
</feature>
<feature type="transmembrane region" description="Helical" evidence="6">
    <location>
        <begin position="270"/>
        <end position="294"/>
    </location>
</feature>
<reference evidence="7 8" key="1">
    <citation type="submission" date="2023-03" db="EMBL/GenBank/DDBJ databases">
        <title>Bacillus Genome Sequencing.</title>
        <authorList>
            <person name="Dunlap C."/>
        </authorList>
    </citation>
    <scope>NUCLEOTIDE SEQUENCE [LARGE SCALE GENOMIC DNA]</scope>
    <source>
        <strain evidence="7 8">B-23453</strain>
    </source>
</reference>
<keyword evidence="5 6" id="KW-0472">Membrane</keyword>
<evidence type="ECO:0000313" key="8">
    <source>
        <dbReference type="Proteomes" id="UP001341444"/>
    </source>
</evidence>
<evidence type="ECO:0000256" key="4">
    <source>
        <dbReference type="ARBA" id="ARBA00022989"/>
    </source>
</evidence>
<feature type="transmembrane region" description="Helical" evidence="6">
    <location>
        <begin position="126"/>
        <end position="152"/>
    </location>
</feature>
<sequence>MKVQMDNKGIVTLTDDTSQKLESGSMWNEDLRPTTKREHSWTTWSFAALWIGMCLCIPSYTMSSAMISVGMNWWQALLTIFLGNCIILIPILLNSHAGTKFGIPYPVFARLWFGSKGAHIPTVTRAIVSAAWFGINTWIGTTAIDTLLGVAIHSWSRIPYHTAIVFVVFLLLNIMVGFKGPQAIKWLMIISAPVVGISSIFLLIWAIKSAHGLGPLLTTPGKFNTPGSFFKVFFPSLTSVIAFWATMALSIPDFARYANSHKASVIGQGFALPLTMTIFSFIGIFVTSTTAIIFGHTIWQPVELLSKFPTPVVFIGAILVVMACLSINVGANLVAPARAIENMSPNRISFGLGVIITGIVAVFMQPWYLMSNFSTLLYSFLGTLGAFLGPIDGIAIADYWVIRKRRLHLGELYSPDGRYTYTSGFNWSSIYAFALGVIIPALGLVIPALSFLWENALIFGFVISGICYALLMRNDKSLLTKEEYDAITINSEDDTVYEVINK</sequence>
<feature type="transmembrane region" description="Helical" evidence="6">
    <location>
        <begin position="452"/>
        <end position="471"/>
    </location>
</feature>
<dbReference type="Proteomes" id="UP001341444">
    <property type="component" value="Unassembled WGS sequence"/>
</dbReference>